<dbReference type="GO" id="GO:0051604">
    <property type="term" value="P:protein maturation"/>
    <property type="evidence" value="ECO:0007669"/>
    <property type="project" value="TreeGrafter"/>
</dbReference>
<dbReference type="GO" id="GO:0005506">
    <property type="term" value="F:iron ion binding"/>
    <property type="evidence" value="ECO:0007669"/>
    <property type="project" value="TreeGrafter"/>
</dbReference>
<dbReference type="InterPro" id="IPR019812">
    <property type="entry name" value="Hydgase_assmbl_chp_CS"/>
</dbReference>
<accession>A0A931N6D0</accession>
<name>A0A931N6D0_9NOCA</name>
<evidence type="ECO:0000313" key="3">
    <source>
        <dbReference type="Proteomes" id="UP000655751"/>
    </source>
</evidence>
<dbReference type="PANTHER" id="PTHR35177">
    <property type="entry name" value="HYDROGENASE MATURATION FACTOR HYBG"/>
    <property type="match status" value="1"/>
</dbReference>
<organism evidence="2 3">
    <name type="scientific">Nocardia bovistercoris</name>
    <dbReference type="NCBI Taxonomy" id="2785916"/>
    <lineage>
        <taxon>Bacteria</taxon>
        <taxon>Bacillati</taxon>
        <taxon>Actinomycetota</taxon>
        <taxon>Actinomycetes</taxon>
        <taxon>Mycobacteriales</taxon>
        <taxon>Nocardiaceae</taxon>
        <taxon>Nocardia</taxon>
    </lineage>
</organism>
<dbReference type="PRINTS" id="PR00445">
    <property type="entry name" value="HUPFHYPC"/>
</dbReference>
<evidence type="ECO:0000313" key="2">
    <source>
        <dbReference type="EMBL" id="MBH0780829.1"/>
    </source>
</evidence>
<dbReference type="Proteomes" id="UP000655751">
    <property type="component" value="Unassembled WGS sequence"/>
</dbReference>
<dbReference type="InterPro" id="IPR001109">
    <property type="entry name" value="Hydrogenase_HupF/HypC"/>
</dbReference>
<reference evidence="2" key="1">
    <citation type="submission" date="2020-11" db="EMBL/GenBank/DDBJ databases">
        <title>Nocardia NEAU-351.nov., a novel actinomycete isolated from the cow dung.</title>
        <authorList>
            <person name="Zhang X."/>
        </authorList>
    </citation>
    <scope>NUCLEOTIDE SEQUENCE</scope>
    <source>
        <strain evidence="2">NEAU-351</strain>
    </source>
</reference>
<dbReference type="SUPFAM" id="SSF159127">
    <property type="entry name" value="HupF/HypC-like"/>
    <property type="match status" value="1"/>
</dbReference>
<comment type="caution">
    <text evidence="2">The sequence shown here is derived from an EMBL/GenBank/DDBJ whole genome shotgun (WGS) entry which is preliminary data.</text>
</comment>
<dbReference type="PROSITE" id="PS01097">
    <property type="entry name" value="HUPF_HYPC"/>
    <property type="match status" value="1"/>
</dbReference>
<dbReference type="NCBIfam" id="TIGR00074">
    <property type="entry name" value="hypC_hupF"/>
    <property type="match status" value="1"/>
</dbReference>
<dbReference type="AlphaFoldDB" id="A0A931N6D0"/>
<dbReference type="RefSeq" id="WP_196153137.1">
    <property type="nucleotide sequence ID" value="NZ_JADMLG010000018.1"/>
</dbReference>
<evidence type="ECO:0000256" key="1">
    <source>
        <dbReference type="ARBA" id="ARBA00006018"/>
    </source>
</evidence>
<proteinExistence type="inferred from homology"/>
<gene>
    <name evidence="2" type="ORF">IT779_31615</name>
</gene>
<comment type="similarity">
    <text evidence="1">Belongs to the HupF/HypC family.</text>
</comment>
<dbReference type="EMBL" id="JADMLG010000018">
    <property type="protein sequence ID" value="MBH0780829.1"/>
    <property type="molecule type" value="Genomic_DNA"/>
</dbReference>
<dbReference type="Gene3D" id="2.30.30.140">
    <property type="match status" value="1"/>
</dbReference>
<protein>
    <submittedName>
        <fullName evidence="2">HypC/HybG/HupF family hydrogenase formation chaperone</fullName>
    </submittedName>
</protein>
<dbReference type="Pfam" id="PF01455">
    <property type="entry name" value="HupF_HypC"/>
    <property type="match status" value="1"/>
</dbReference>
<dbReference type="GO" id="GO:1902670">
    <property type="term" value="F:carbon dioxide binding"/>
    <property type="evidence" value="ECO:0007669"/>
    <property type="project" value="TreeGrafter"/>
</dbReference>
<keyword evidence="3" id="KW-1185">Reference proteome</keyword>
<sequence length="80" mass="8622">MCLGIPGRVVEVLDGYHDQVALVDVEGARRRVNIGLLEDDPARPGDWIVIHMGFAVEKTDEAGAKTALDGLRLLGRGEPT</sequence>
<dbReference type="PANTHER" id="PTHR35177:SF2">
    <property type="entry name" value="HYDROGENASE MATURATION FACTOR HYBG"/>
    <property type="match status" value="1"/>
</dbReference>